<protein>
    <recommendedName>
        <fullName evidence="4">BZIP domain-containing protein</fullName>
    </recommendedName>
</protein>
<feature type="compositionally biased region" description="Polar residues" evidence="1">
    <location>
        <begin position="230"/>
        <end position="249"/>
    </location>
</feature>
<dbReference type="AlphaFoldDB" id="A0A1Y2FS57"/>
<organism evidence="2 3">
    <name type="scientific">Protomyces lactucae-debilis</name>
    <dbReference type="NCBI Taxonomy" id="2754530"/>
    <lineage>
        <taxon>Eukaryota</taxon>
        <taxon>Fungi</taxon>
        <taxon>Dikarya</taxon>
        <taxon>Ascomycota</taxon>
        <taxon>Taphrinomycotina</taxon>
        <taxon>Taphrinomycetes</taxon>
        <taxon>Taphrinales</taxon>
        <taxon>Protomycetaceae</taxon>
        <taxon>Protomyces</taxon>
    </lineage>
</organism>
<evidence type="ECO:0000313" key="3">
    <source>
        <dbReference type="Proteomes" id="UP000193685"/>
    </source>
</evidence>
<dbReference type="RefSeq" id="XP_040727697.1">
    <property type="nucleotide sequence ID" value="XM_040868527.1"/>
</dbReference>
<evidence type="ECO:0000313" key="2">
    <source>
        <dbReference type="EMBL" id="ORY86841.1"/>
    </source>
</evidence>
<dbReference type="GeneID" id="63785126"/>
<evidence type="ECO:0000256" key="1">
    <source>
        <dbReference type="SAM" id="MobiDB-lite"/>
    </source>
</evidence>
<feature type="compositionally biased region" description="Polar residues" evidence="1">
    <location>
        <begin position="435"/>
        <end position="449"/>
    </location>
</feature>
<feature type="region of interest" description="Disordered" evidence="1">
    <location>
        <begin position="213"/>
        <end position="294"/>
    </location>
</feature>
<name>A0A1Y2FS57_PROLT</name>
<evidence type="ECO:0008006" key="4">
    <source>
        <dbReference type="Google" id="ProtNLM"/>
    </source>
</evidence>
<dbReference type="EMBL" id="MCFI01000002">
    <property type="protein sequence ID" value="ORY86841.1"/>
    <property type="molecule type" value="Genomic_DNA"/>
</dbReference>
<accession>A0A1Y2FS57</accession>
<proteinExistence type="predicted"/>
<gene>
    <name evidence="2" type="ORF">BCR37DRAFT_376105</name>
</gene>
<sequence>MVDRDFWETLSFGIRLVRLRSAQDAGETGLEAEIAENERARVERNRVKNTECTRRYRQKASAELAELRERARQGQLPSSDAERLEELQYRRRQEVARKRLSNSQRSRRIQTPRPKQALSNLSPSAADAQAGSSASSMTAPNALLSIQSSSSILHASPAIDALPLASSTAEQQRHDAQAVEPPLSHASAYCTGTQHVSSSVAVGLGSHVNVSSIGTEKSYPGRHVQDAQPVASSGRDTPNSNDAQASQSLKRPATALLKPSVAFASQRAPPNKRQKMERAKPSGRFTGLQSPPDAHLSIMEGVTINGHAPQASAALPNGHVDLQTERKNTSQQESSDAIYDGPRMARLENELGQMQERLAGILYEQSKKHQADMEQLEGRLSRSYQLQLEGIEARLDARFNVRLEEMEARLEARYEESQTRLLKVFEAKLLAITRNANATASKPTRNGTSKGIRKDVPSQPAF</sequence>
<reference evidence="2 3" key="1">
    <citation type="submission" date="2016-07" db="EMBL/GenBank/DDBJ databases">
        <title>Pervasive Adenine N6-methylation of Active Genes in Fungi.</title>
        <authorList>
            <consortium name="DOE Joint Genome Institute"/>
            <person name="Mondo S.J."/>
            <person name="Dannebaum R.O."/>
            <person name="Kuo R.C."/>
            <person name="Labutti K."/>
            <person name="Haridas S."/>
            <person name="Kuo A."/>
            <person name="Salamov A."/>
            <person name="Ahrendt S.R."/>
            <person name="Lipzen A."/>
            <person name="Sullivan W."/>
            <person name="Andreopoulos W.B."/>
            <person name="Clum A."/>
            <person name="Lindquist E."/>
            <person name="Daum C."/>
            <person name="Ramamoorthy G.K."/>
            <person name="Gryganskyi A."/>
            <person name="Culley D."/>
            <person name="Magnuson J.K."/>
            <person name="James T.Y."/>
            <person name="O'Malley M.A."/>
            <person name="Stajich J.E."/>
            <person name="Spatafora J.W."/>
            <person name="Visel A."/>
            <person name="Grigoriev I.V."/>
        </authorList>
    </citation>
    <scope>NUCLEOTIDE SEQUENCE [LARGE SCALE GENOMIC DNA]</scope>
    <source>
        <strain evidence="2 3">12-1054</strain>
    </source>
</reference>
<feature type="region of interest" description="Disordered" evidence="1">
    <location>
        <begin position="94"/>
        <end position="133"/>
    </location>
</feature>
<dbReference type="Proteomes" id="UP000193685">
    <property type="component" value="Unassembled WGS sequence"/>
</dbReference>
<feature type="region of interest" description="Disordered" evidence="1">
    <location>
        <begin position="435"/>
        <end position="462"/>
    </location>
</feature>
<keyword evidence="3" id="KW-1185">Reference proteome</keyword>
<feature type="compositionally biased region" description="Low complexity" evidence="1">
    <location>
        <begin position="122"/>
        <end position="133"/>
    </location>
</feature>
<comment type="caution">
    <text evidence="2">The sequence shown here is derived from an EMBL/GenBank/DDBJ whole genome shotgun (WGS) entry which is preliminary data.</text>
</comment>